<dbReference type="PANTHER" id="PTHR47197">
    <property type="entry name" value="PROTEIN NIRF"/>
    <property type="match status" value="1"/>
</dbReference>
<keyword evidence="2" id="KW-1185">Reference proteome</keyword>
<protein>
    <submittedName>
        <fullName evidence="1">Quinoprotein amine dehydrogenase, beta chain-like protein</fullName>
    </submittedName>
</protein>
<reference evidence="1 2" key="1">
    <citation type="submission" date="2018-02" db="EMBL/GenBank/DDBJ databases">
        <title>Insights into the biology of acidophilic members of the Acidiferrobacteraceae family derived from comparative genomic analyses.</title>
        <authorList>
            <person name="Issotta F."/>
            <person name="Thyssen C."/>
            <person name="Mena C."/>
            <person name="Moya A."/>
            <person name="Bellenberg S."/>
            <person name="Sproer C."/>
            <person name="Covarrubias P.C."/>
            <person name="Sand W."/>
            <person name="Quatrini R."/>
            <person name="Vera M."/>
        </authorList>
    </citation>
    <scope>NUCLEOTIDE SEQUENCE [LARGE SCALE GENOMIC DNA]</scope>
    <source>
        <strain evidence="2">m-1</strain>
    </source>
</reference>
<dbReference type="InterPro" id="IPR015943">
    <property type="entry name" value="WD40/YVTN_repeat-like_dom_sf"/>
</dbReference>
<dbReference type="Gene3D" id="2.130.10.10">
    <property type="entry name" value="YVTN repeat-like/Quinoprotein amine dehydrogenase"/>
    <property type="match status" value="2"/>
</dbReference>
<dbReference type="PANTHER" id="PTHR47197:SF3">
    <property type="entry name" value="DIHYDRO-HEME D1 DEHYDROGENASE"/>
    <property type="match status" value="1"/>
</dbReference>
<sequence>MSRGQRGPTVLHAVTIDAKNRDRYIHILPTGRRLDLVGTINGTPDFPTAVVPFKHGVAVLANGATPSQTIGLYESDLERYALLAVYRGKAPGKPTTIALPNGLGISETPHHPAAAGVAYRPKASAAQLAADARRTLHAQAAHPPLATTIIAHGDLFQGLAVGPDNILYAAGGASDTVLAMRRVRGRLQVVRRYTLRWQLFPAHQYPYQYQGNQDAHHLFYPDSVVVGPAGRHLYVAGLLSNSLARIDIASGHAQYAPAGSYPFAVVLADGGRRLVVSDWGGNGVTVIDRAPFRTLGQIATGPKERADSTGAGVHPTALAAVPGTPDVLVADADVDRIVEIDTGSLNTVRILDDQPYPDAPPGSYPDGLAIADGRLFVANAGNNDVAVFDLATGQPLGLIPTGWYPSALAIHGGALYVVAAKGLGSGPDIHYQWVGDMMTGLVQKIPLTDLSAKLARWTVMSLQNDGFSGVQRAARHAHDVRTAAWLRRHIHYVVFILRENKTFDEDFGRYRAAGHWADPHLDLYGPRELPNLYHLAATSTLFVDFLADGEVTAQGHQWTTGASDSDFVQRTWPEYYSQRGLIGNPGWTQPLTPGRPGTHNPYAIYANLSALGRWSNPWISYPGRLYLFNDLLAHHVSFEDFGEFVSRSKIGAISAAMRRHLATDFPGWDRMILDTARAQLAISWLKSHPGRLFPRFLYIWLPDDHTAGRKPCYYSPDYYVANNDRGTAELIHYLSTTAQWKHMVVFLTEDDAQSGADHIDAHRTFALAVGPWVKRDHLETAAYSQVNIVKTIEAILGLPPLSQWDANATVLSGLWADHPDFAPVPVAPMKVPVTFNAGTCPDHTLLRREAGATGHSLTAQWLKIHTNPHGASLAPPDAARSYTTTSLLKVPGPEQMRQEWIAAKGRRAYERVMGYLRRYAGAHHSPLSHYIANDGG</sequence>
<dbReference type="SUPFAM" id="SSF53649">
    <property type="entry name" value="Alkaline phosphatase-like"/>
    <property type="match status" value="1"/>
</dbReference>
<dbReference type="InterPro" id="IPR017850">
    <property type="entry name" value="Alkaline_phosphatase_core_sf"/>
</dbReference>
<dbReference type="SUPFAM" id="SSF63825">
    <property type="entry name" value="YWTD domain"/>
    <property type="match status" value="1"/>
</dbReference>
<name>A0A368HF95_9GAMM</name>
<dbReference type="InterPro" id="IPR051200">
    <property type="entry name" value="Host-pathogen_enzymatic-act"/>
</dbReference>
<dbReference type="Gene3D" id="3.40.720.10">
    <property type="entry name" value="Alkaline Phosphatase, subunit A"/>
    <property type="match status" value="1"/>
</dbReference>
<evidence type="ECO:0000313" key="1">
    <source>
        <dbReference type="EMBL" id="RCN57116.1"/>
    </source>
</evidence>
<comment type="caution">
    <text evidence="1">The sequence shown here is derived from an EMBL/GenBank/DDBJ whole genome shotgun (WGS) entry which is preliminary data.</text>
</comment>
<proteinExistence type="predicted"/>
<dbReference type="Proteomes" id="UP000253250">
    <property type="component" value="Unassembled WGS sequence"/>
</dbReference>
<evidence type="ECO:0000313" key="2">
    <source>
        <dbReference type="Proteomes" id="UP000253250"/>
    </source>
</evidence>
<organism evidence="1 2">
    <name type="scientific">Acidiferrobacter thiooxydans</name>
    <dbReference type="NCBI Taxonomy" id="163359"/>
    <lineage>
        <taxon>Bacteria</taxon>
        <taxon>Pseudomonadati</taxon>
        <taxon>Pseudomonadota</taxon>
        <taxon>Gammaproteobacteria</taxon>
        <taxon>Acidiferrobacterales</taxon>
        <taxon>Acidiferrobacteraceae</taxon>
        <taxon>Acidiferrobacter</taxon>
    </lineage>
</organism>
<accession>A0A368HF95</accession>
<dbReference type="AlphaFoldDB" id="A0A368HF95"/>
<dbReference type="OrthoDB" id="145213at2"/>
<gene>
    <name evidence="1" type="ORF">C4900_07230</name>
</gene>
<dbReference type="EMBL" id="PSYR01000002">
    <property type="protein sequence ID" value="RCN57116.1"/>
    <property type="molecule type" value="Genomic_DNA"/>
</dbReference>